<accession>A0A9D4BGA6</accession>
<evidence type="ECO:0000313" key="1">
    <source>
        <dbReference type="EMBL" id="KAH3692524.1"/>
    </source>
</evidence>
<keyword evidence="2" id="KW-1185">Reference proteome</keyword>
<organism evidence="1 2">
    <name type="scientific">Dreissena polymorpha</name>
    <name type="common">Zebra mussel</name>
    <name type="synonym">Mytilus polymorpha</name>
    <dbReference type="NCBI Taxonomy" id="45954"/>
    <lineage>
        <taxon>Eukaryota</taxon>
        <taxon>Metazoa</taxon>
        <taxon>Spiralia</taxon>
        <taxon>Lophotrochozoa</taxon>
        <taxon>Mollusca</taxon>
        <taxon>Bivalvia</taxon>
        <taxon>Autobranchia</taxon>
        <taxon>Heteroconchia</taxon>
        <taxon>Euheterodonta</taxon>
        <taxon>Imparidentia</taxon>
        <taxon>Neoheterodontei</taxon>
        <taxon>Myida</taxon>
        <taxon>Dreissenoidea</taxon>
        <taxon>Dreissenidae</taxon>
        <taxon>Dreissena</taxon>
    </lineage>
</organism>
<reference evidence="1" key="2">
    <citation type="submission" date="2020-11" db="EMBL/GenBank/DDBJ databases">
        <authorList>
            <person name="McCartney M.A."/>
            <person name="Auch B."/>
            <person name="Kono T."/>
            <person name="Mallez S."/>
            <person name="Becker A."/>
            <person name="Gohl D.M."/>
            <person name="Silverstein K.A.T."/>
            <person name="Koren S."/>
            <person name="Bechman K.B."/>
            <person name="Herman A."/>
            <person name="Abrahante J.E."/>
            <person name="Garbe J."/>
        </authorList>
    </citation>
    <scope>NUCLEOTIDE SEQUENCE</scope>
    <source>
        <strain evidence="1">Duluth1</strain>
        <tissue evidence="1">Whole animal</tissue>
    </source>
</reference>
<sequence>MGSVEISPKGYSSGPRIKHVCRNAAVALGRPLATFPEKTELRLSALPTNEKAQLLRQESENKSGEIMLHRKIAVNCF</sequence>
<comment type="caution">
    <text evidence="1">The sequence shown here is derived from an EMBL/GenBank/DDBJ whole genome shotgun (WGS) entry which is preliminary data.</text>
</comment>
<proteinExistence type="predicted"/>
<reference evidence="1" key="1">
    <citation type="journal article" date="2019" name="bioRxiv">
        <title>The Genome of the Zebra Mussel, Dreissena polymorpha: A Resource for Invasive Species Research.</title>
        <authorList>
            <person name="McCartney M.A."/>
            <person name="Auch B."/>
            <person name="Kono T."/>
            <person name="Mallez S."/>
            <person name="Zhang Y."/>
            <person name="Obille A."/>
            <person name="Becker A."/>
            <person name="Abrahante J.E."/>
            <person name="Garbe J."/>
            <person name="Badalamenti J.P."/>
            <person name="Herman A."/>
            <person name="Mangelson H."/>
            <person name="Liachko I."/>
            <person name="Sullivan S."/>
            <person name="Sone E.D."/>
            <person name="Koren S."/>
            <person name="Silverstein K.A.T."/>
            <person name="Beckman K.B."/>
            <person name="Gohl D.M."/>
        </authorList>
    </citation>
    <scope>NUCLEOTIDE SEQUENCE</scope>
    <source>
        <strain evidence="1">Duluth1</strain>
        <tissue evidence="1">Whole animal</tissue>
    </source>
</reference>
<gene>
    <name evidence="1" type="ORF">DPMN_194366</name>
</gene>
<dbReference type="Proteomes" id="UP000828390">
    <property type="component" value="Unassembled WGS sequence"/>
</dbReference>
<evidence type="ECO:0000313" key="2">
    <source>
        <dbReference type="Proteomes" id="UP000828390"/>
    </source>
</evidence>
<dbReference type="EMBL" id="JAIWYP010000022">
    <property type="protein sequence ID" value="KAH3692524.1"/>
    <property type="molecule type" value="Genomic_DNA"/>
</dbReference>
<dbReference type="AlphaFoldDB" id="A0A9D4BGA6"/>
<protein>
    <submittedName>
        <fullName evidence="1">Uncharacterized protein</fullName>
    </submittedName>
</protein>
<name>A0A9D4BGA6_DREPO</name>